<dbReference type="InterPro" id="IPR039931">
    <property type="entry name" value="EEIG1/2-like"/>
</dbReference>
<accession>A0A8S3SE21</accession>
<dbReference type="OrthoDB" id="3365224at2759"/>
<organism evidence="4 5">
    <name type="scientific">Mytilus edulis</name>
    <name type="common">Blue mussel</name>
    <dbReference type="NCBI Taxonomy" id="6550"/>
    <lineage>
        <taxon>Eukaryota</taxon>
        <taxon>Metazoa</taxon>
        <taxon>Spiralia</taxon>
        <taxon>Lophotrochozoa</taxon>
        <taxon>Mollusca</taxon>
        <taxon>Bivalvia</taxon>
        <taxon>Autobranchia</taxon>
        <taxon>Pteriomorphia</taxon>
        <taxon>Mytilida</taxon>
        <taxon>Mytiloidea</taxon>
        <taxon>Mytilidae</taxon>
        <taxon>Mytilinae</taxon>
        <taxon>Mytilus</taxon>
    </lineage>
</organism>
<dbReference type="Pfam" id="PF10358">
    <property type="entry name" value="NT-C2"/>
    <property type="match status" value="1"/>
</dbReference>
<dbReference type="PANTHER" id="PTHR21456:SF1">
    <property type="entry name" value="C2 NT-TYPE DOMAIN-CONTAINING PROTEIN"/>
    <property type="match status" value="1"/>
</dbReference>
<gene>
    <name evidence="4" type="ORF">MEDL_31067</name>
</gene>
<evidence type="ECO:0000313" key="5">
    <source>
        <dbReference type="Proteomes" id="UP000683360"/>
    </source>
</evidence>
<dbReference type="AlphaFoldDB" id="A0A8S3SE21"/>
<evidence type="ECO:0000256" key="1">
    <source>
        <dbReference type="ARBA" id="ARBA00034780"/>
    </source>
</evidence>
<evidence type="ECO:0000256" key="2">
    <source>
        <dbReference type="SAM" id="MobiDB-lite"/>
    </source>
</evidence>
<dbReference type="PANTHER" id="PTHR21456">
    <property type="entry name" value="FAMILY WITH SEQUENCE SIMILARITY 102"/>
    <property type="match status" value="1"/>
</dbReference>
<comment type="similarity">
    <text evidence="1">Belongs to the EEIG family.</text>
</comment>
<comment type="caution">
    <text evidence="4">The sequence shown here is derived from an EMBL/GenBank/DDBJ whole genome shotgun (WGS) entry which is preliminary data.</text>
</comment>
<evidence type="ECO:0000313" key="4">
    <source>
        <dbReference type="EMBL" id="CAG2217374.1"/>
    </source>
</evidence>
<feature type="compositionally biased region" description="Polar residues" evidence="2">
    <location>
        <begin position="147"/>
        <end position="186"/>
    </location>
</feature>
<protein>
    <recommendedName>
        <fullName evidence="3">C2 NT-type domain-containing protein</fullName>
    </recommendedName>
</protein>
<feature type="region of interest" description="Disordered" evidence="2">
    <location>
        <begin position="82"/>
        <end position="194"/>
    </location>
</feature>
<dbReference type="Proteomes" id="UP000683360">
    <property type="component" value="Unassembled WGS sequence"/>
</dbReference>
<keyword evidence="5" id="KW-1185">Reference proteome</keyword>
<sequence>MQRSAYIIMGSLNTTGKSELKGGKASHKLGFVDINLSEFAGSGKQSRKFLLEGYDTKHRQDNSTVEIMIDMRLVSGDPIYKVPTKPHTVPGDVTAADYPEPHPAGPLDDHSESSSGFGSLTRKEKTTTDNLELEHGPELIKGHSRNDSYASQHSRGSTGYSSQQHSRQSSIGNDNPTHTRSPSAGSALQYDLKRGKVKDDSIKVKLRVDDTRVDAEDLVNELLSSADFGLKDPSESSGLVLIVDKDGTTALR</sequence>
<proteinExistence type="inferred from homology"/>
<dbReference type="EMBL" id="CAJPWZ010001535">
    <property type="protein sequence ID" value="CAG2217374.1"/>
    <property type="molecule type" value="Genomic_DNA"/>
</dbReference>
<name>A0A8S3SE21_MYTED</name>
<reference evidence="4" key="1">
    <citation type="submission" date="2021-03" db="EMBL/GenBank/DDBJ databases">
        <authorList>
            <person name="Bekaert M."/>
        </authorList>
    </citation>
    <scope>NUCLEOTIDE SEQUENCE</scope>
</reference>
<evidence type="ECO:0000259" key="3">
    <source>
        <dbReference type="PROSITE" id="PS51840"/>
    </source>
</evidence>
<dbReference type="InterPro" id="IPR019448">
    <property type="entry name" value="NT-C2"/>
</dbReference>
<feature type="domain" description="C2 NT-type" evidence="3">
    <location>
        <begin position="1"/>
        <end position="73"/>
    </location>
</feature>
<dbReference type="PROSITE" id="PS51840">
    <property type="entry name" value="C2_NT"/>
    <property type="match status" value="1"/>
</dbReference>
<feature type="compositionally biased region" description="Basic and acidic residues" evidence="2">
    <location>
        <begin position="121"/>
        <end position="146"/>
    </location>
</feature>